<dbReference type="Gene3D" id="3.40.50.1000">
    <property type="entry name" value="HAD superfamily/HAD-like"/>
    <property type="match status" value="1"/>
</dbReference>
<accession>A0A1V2JZK1</accession>
<dbReference type="InterPro" id="IPR023214">
    <property type="entry name" value="HAD_sf"/>
</dbReference>
<dbReference type="PANTHER" id="PTHR43611:SF3">
    <property type="entry name" value="FLAVIN MONONUCLEOTIDE HYDROLASE 1, CHLOROPLATIC"/>
    <property type="match status" value="1"/>
</dbReference>
<evidence type="ECO:0000313" key="2">
    <source>
        <dbReference type="Proteomes" id="UP000189295"/>
    </source>
</evidence>
<sequence length="191" mass="21693">MSRLVCFDIGNVLVRLRDTAVEGSLIDEYSRLTRLYGLGRLTRSAFLSALKRLFQWQYDLSDIESWFVHHRIEGPQPGAQELLAHLHKKSATIALLSNTNASHWAHLKRLECIPLSCLRVLSFEQQCAKPEVEIYRRLEMLSGCRGAEIIFFDDLKANIQAAACMGWLACQITPVNAADQMRAFLHEHGVL</sequence>
<dbReference type="EMBL" id="MNPW01000013">
    <property type="protein sequence ID" value="ONH50883.1"/>
    <property type="molecule type" value="Genomic_DNA"/>
</dbReference>
<organism evidence="1 2">
    <name type="scientific">Pseudomonas cedrina subsp. cedrina</name>
    <dbReference type="NCBI Taxonomy" id="76762"/>
    <lineage>
        <taxon>Bacteria</taxon>
        <taxon>Pseudomonadati</taxon>
        <taxon>Pseudomonadota</taxon>
        <taxon>Gammaproteobacteria</taxon>
        <taxon>Pseudomonadales</taxon>
        <taxon>Pseudomonadaceae</taxon>
        <taxon>Pseudomonas</taxon>
    </lineage>
</organism>
<dbReference type="InterPro" id="IPR023198">
    <property type="entry name" value="PGP-like_dom2"/>
</dbReference>
<dbReference type="Gene3D" id="1.10.150.240">
    <property type="entry name" value="Putative phosphatase, domain 2"/>
    <property type="match status" value="1"/>
</dbReference>
<dbReference type="InterPro" id="IPR036412">
    <property type="entry name" value="HAD-like_sf"/>
</dbReference>
<proteinExistence type="predicted"/>
<dbReference type="SFLD" id="SFLDG01129">
    <property type="entry name" value="C1.5:_HAD__Beta-PGM__Phosphata"/>
    <property type="match status" value="1"/>
</dbReference>
<dbReference type="OrthoDB" id="9797415at2"/>
<dbReference type="InterPro" id="IPR006439">
    <property type="entry name" value="HAD-SF_hydro_IA"/>
</dbReference>
<dbReference type="Proteomes" id="UP000189295">
    <property type="component" value="Unassembled WGS sequence"/>
</dbReference>
<reference evidence="1 2" key="1">
    <citation type="submission" date="2016-10" db="EMBL/GenBank/DDBJ databases">
        <title>Pseudomonas lactis sp. nov. and Pseudomonas paralactis sp. nov., isolated from bovine raw milk.</title>
        <authorList>
            <person name="Von Neubeck M."/>
            <person name="Huptas C."/>
            <person name="Glueck C."/>
            <person name="Krewinkel M."/>
            <person name="Stoeckel M."/>
            <person name="Stressler T."/>
            <person name="Fischer L."/>
            <person name="Hinrichs J."/>
            <person name="Scherer S."/>
            <person name="Wenning M."/>
        </authorList>
    </citation>
    <scope>NUCLEOTIDE SEQUENCE [LARGE SCALE GENOMIC DNA]</scope>
    <source>
        <strain evidence="1 2">DSM 17516</strain>
    </source>
</reference>
<dbReference type="AlphaFoldDB" id="A0A1V2JZK1"/>
<evidence type="ECO:0008006" key="3">
    <source>
        <dbReference type="Google" id="ProtNLM"/>
    </source>
</evidence>
<dbReference type="NCBIfam" id="TIGR01509">
    <property type="entry name" value="HAD-SF-IA-v3"/>
    <property type="match status" value="1"/>
</dbReference>
<dbReference type="PANTHER" id="PTHR43611">
    <property type="entry name" value="ALPHA-D-GLUCOSE 1-PHOSPHATE PHOSPHATASE"/>
    <property type="match status" value="1"/>
</dbReference>
<dbReference type="SFLD" id="SFLDS00003">
    <property type="entry name" value="Haloacid_Dehalogenase"/>
    <property type="match status" value="1"/>
</dbReference>
<comment type="caution">
    <text evidence="1">The sequence shown here is derived from an EMBL/GenBank/DDBJ whole genome shotgun (WGS) entry which is preliminary data.</text>
</comment>
<dbReference type="Pfam" id="PF00702">
    <property type="entry name" value="Hydrolase"/>
    <property type="match status" value="1"/>
</dbReference>
<protein>
    <recommendedName>
        <fullName evidence="3">Haloacid dehalogenase</fullName>
    </recommendedName>
</protein>
<dbReference type="RefSeq" id="WP_076954097.1">
    <property type="nucleotide sequence ID" value="NZ_MNPW01000013.1"/>
</dbReference>
<dbReference type="SUPFAM" id="SSF56784">
    <property type="entry name" value="HAD-like"/>
    <property type="match status" value="1"/>
</dbReference>
<name>A0A1V2JZK1_PSECE</name>
<evidence type="ECO:0000313" key="1">
    <source>
        <dbReference type="EMBL" id="ONH50883.1"/>
    </source>
</evidence>
<gene>
    <name evidence="1" type="ORF">BLL36_23510</name>
</gene>